<proteinExistence type="predicted"/>
<keyword evidence="3" id="KW-1185">Reference proteome</keyword>
<name>A0AAD1WFS4_PELCU</name>
<dbReference type="AlphaFoldDB" id="A0AAD1WFS4"/>
<feature type="compositionally biased region" description="Basic and acidic residues" evidence="1">
    <location>
        <begin position="79"/>
        <end position="88"/>
    </location>
</feature>
<evidence type="ECO:0000313" key="2">
    <source>
        <dbReference type="EMBL" id="CAH2302693.1"/>
    </source>
</evidence>
<gene>
    <name evidence="2" type="ORF">PECUL_23A061908</name>
</gene>
<sequence>MLHHGLPLLQSAHHSPTPIKQTDIRTAAQHPQSPEQGAIANLPFHPTAATLHNDPARNDPTLPNHTARLATHRSTTHRHREDPEDLDRLQGYAT</sequence>
<evidence type="ECO:0000256" key="1">
    <source>
        <dbReference type="SAM" id="MobiDB-lite"/>
    </source>
</evidence>
<accession>A0AAD1WFS4</accession>
<protein>
    <submittedName>
        <fullName evidence="2">Uncharacterized protein</fullName>
    </submittedName>
</protein>
<evidence type="ECO:0000313" key="3">
    <source>
        <dbReference type="Proteomes" id="UP001295444"/>
    </source>
</evidence>
<reference evidence="2" key="1">
    <citation type="submission" date="2022-03" db="EMBL/GenBank/DDBJ databases">
        <authorList>
            <person name="Alioto T."/>
            <person name="Alioto T."/>
            <person name="Gomez Garrido J."/>
        </authorList>
    </citation>
    <scope>NUCLEOTIDE SEQUENCE</scope>
</reference>
<feature type="region of interest" description="Disordered" evidence="1">
    <location>
        <begin position="1"/>
        <end position="94"/>
    </location>
</feature>
<dbReference type="EMBL" id="OW240917">
    <property type="protein sequence ID" value="CAH2302693.1"/>
    <property type="molecule type" value="Genomic_DNA"/>
</dbReference>
<organism evidence="2 3">
    <name type="scientific">Pelobates cultripes</name>
    <name type="common">Western spadefoot toad</name>
    <dbReference type="NCBI Taxonomy" id="61616"/>
    <lineage>
        <taxon>Eukaryota</taxon>
        <taxon>Metazoa</taxon>
        <taxon>Chordata</taxon>
        <taxon>Craniata</taxon>
        <taxon>Vertebrata</taxon>
        <taxon>Euteleostomi</taxon>
        <taxon>Amphibia</taxon>
        <taxon>Batrachia</taxon>
        <taxon>Anura</taxon>
        <taxon>Pelobatoidea</taxon>
        <taxon>Pelobatidae</taxon>
        <taxon>Pelobates</taxon>
    </lineage>
</organism>
<dbReference type="Proteomes" id="UP001295444">
    <property type="component" value="Chromosome 06"/>
</dbReference>